<dbReference type="Gene3D" id="1.10.1660.10">
    <property type="match status" value="1"/>
</dbReference>
<evidence type="ECO:0000313" key="3">
    <source>
        <dbReference type="EMBL" id="SNR99051.1"/>
    </source>
</evidence>
<evidence type="ECO:0000256" key="1">
    <source>
        <dbReference type="ARBA" id="ARBA00023125"/>
    </source>
</evidence>
<dbReference type="InterPro" id="IPR047057">
    <property type="entry name" value="MerR_fam"/>
</dbReference>
<dbReference type="Proteomes" id="UP000198280">
    <property type="component" value="Unassembled WGS sequence"/>
</dbReference>
<dbReference type="GO" id="GO:0003677">
    <property type="term" value="F:DNA binding"/>
    <property type="evidence" value="ECO:0007669"/>
    <property type="project" value="UniProtKB-KW"/>
</dbReference>
<gene>
    <name evidence="3" type="ORF">SAMN05216252_102168</name>
</gene>
<dbReference type="PANTHER" id="PTHR30204:SF93">
    <property type="entry name" value="HTH MERR-TYPE DOMAIN-CONTAINING PROTEIN"/>
    <property type="match status" value="1"/>
</dbReference>
<name>A0A239AUN2_9ACTN</name>
<sequence>MATHEREYRMDELAEAAGVPVRTVRFYRERKLLPAPRREGRIAWYNDHHLARLQTITALLERGHTLGGIAELMDAWESGRHDVGELLGLDPALPTRWSEEEPLRLTPEGLADHYGDQATAENLATALDIGYIAVDGDDVVHVSRRLLEASAALVREGLPLAEVLATGRDMRDRMDPLAERFVELARTYVLPDAEADLQSGDTTRLTEAIARLRPLVQAVVEAELALAIDRRLREELGR</sequence>
<dbReference type="PROSITE" id="PS50937">
    <property type="entry name" value="HTH_MERR_2"/>
    <property type="match status" value="1"/>
</dbReference>
<dbReference type="EMBL" id="FZOF01000002">
    <property type="protein sequence ID" value="SNR99051.1"/>
    <property type="molecule type" value="Genomic_DNA"/>
</dbReference>
<keyword evidence="4" id="KW-1185">Reference proteome</keyword>
<proteinExistence type="predicted"/>
<evidence type="ECO:0000313" key="4">
    <source>
        <dbReference type="Proteomes" id="UP000198280"/>
    </source>
</evidence>
<keyword evidence="1" id="KW-0238">DNA-binding</keyword>
<dbReference type="SUPFAM" id="SSF46955">
    <property type="entry name" value="Putative DNA-binding domain"/>
    <property type="match status" value="1"/>
</dbReference>
<dbReference type="Pfam" id="PF13411">
    <property type="entry name" value="MerR_1"/>
    <property type="match status" value="1"/>
</dbReference>
<evidence type="ECO:0000259" key="2">
    <source>
        <dbReference type="PROSITE" id="PS50937"/>
    </source>
</evidence>
<dbReference type="InterPro" id="IPR009061">
    <property type="entry name" value="DNA-bd_dom_put_sf"/>
</dbReference>
<dbReference type="PRINTS" id="PR00040">
    <property type="entry name" value="HTHMERR"/>
</dbReference>
<dbReference type="PANTHER" id="PTHR30204">
    <property type="entry name" value="REDOX-CYCLING DRUG-SENSING TRANSCRIPTIONAL ACTIVATOR SOXR"/>
    <property type="match status" value="1"/>
</dbReference>
<dbReference type="SMART" id="SM00422">
    <property type="entry name" value="HTH_MERR"/>
    <property type="match status" value="1"/>
</dbReference>
<organism evidence="3 4">
    <name type="scientific">Actinacidiphila glaucinigra</name>
    <dbReference type="NCBI Taxonomy" id="235986"/>
    <lineage>
        <taxon>Bacteria</taxon>
        <taxon>Bacillati</taxon>
        <taxon>Actinomycetota</taxon>
        <taxon>Actinomycetes</taxon>
        <taxon>Kitasatosporales</taxon>
        <taxon>Streptomycetaceae</taxon>
        <taxon>Actinacidiphila</taxon>
    </lineage>
</organism>
<dbReference type="AlphaFoldDB" id="A0A239AUN2"/>
<dbReference type="InterPro" id="IPR000551">
    <property type="entry name" value="MerR-type_HTH_dom"/>
</dbReference>
<dbReference type="GO" id="GO:0003700">
    <property type="term" value="F:DNA-binding transcription factor activity"/>
    <property type="evidence" value="ECO:0007669"/>
    <property type="project" value="InterPro"/>
</dbReference>
<protein>
    <submittedName>
        <fullName evidence="3">MerR HTH family regulatory protein</fullName>
    </submittedName>
</protein>
<accession>A0A239AUN2</accession>
<reference evidence="3 4" key="1">
    <citation type="submission" date="2017-06" db="EMBL/GenBank/DDBJ databases">
        <authorList>
            <person name="Kim H.J."/>
            <person name="Triplett B.A."/>
        </authorList>
    </citation>
    <scope>NUCLEOTIDE SEQUENCE [LARGE SCALE GENOMIC DNA]</scope>
    <source>
        <strain evidence="3 4">CGMCC 4.1858</strain>
    </source>
</reference>
<feature type="domain" description="HTH merR-type" evidence="2">
    <location>
        <begin position="7"/>
        <end position="75"/>
    </location>
</feature>